<protein>
    <submittedName>
        <fullName evidence="2">Uncharacterized protein</fullName>
    </submittedName>
</protein>
<evidence type="ECO:0000313" key="2">
    <source>
        <dbReference type="EMBL" id="SVE42971.1"/>
    </source>
</evidence>
<accession>A0A383DF06</accession>
<dbReference type="AlphaFoldDB" id="A0A383DF06"/>
<name>A0A383DF06_9ZZZZ</name>
<proteinExistence type="predicted"/>
<dbReference type="EMBL" id="UINC01216718">
    <property type="protein sequence ID" value="SVE42971.1"/>
    <property type="molecule type" value="Genomic_DNA"/>
</dbReference>
<organism evidence="2">
    <name type="scientific">marine metagenome</name>
    <dbReference type="NCBI Taxonomy" id="408172"/>
    <lineage>
        <taxon>unclassified sequences</taxon>
        <taxon>metagenomes</taxon>
        <taxon>ecological metagenomes</taxon>
    </lineage>
</organism>
<sequence>MRVASSHGYANRMHENPGGSEPVGLNSPARA</sequence>
<evidence type="ECO:0000256" key="1">
    <source>
        <dbReference type="SAM" id="MobiDB-lite"/>
    </source>
</evidence>
<reference evidence="2" key="1">
    <citation type="submission" date="2018-05" db="EMBL/GenBank/DDBJ databases">
        <authorList>
            <person name="Lanie J.A."/>
            <person name="Ng W.-L."/>
            <person name="Kazmierczak K.M."/>
            <person name="Andrzejewski T.M."/>
            <person name="Davidsen T.M."/>
            <person name="Wayne K.J."/>
            <person name="Tettelin H."/>
            <person name="Glass J.I."/>
            <person name="Rusch D."/>
            <person name="Podicherti R."/>
            <person name="Tsui H.-C.T."/>
            <person name="Winkler M.E."/>
        </authorList>
    </citation>
    <scope>NUCLEOTIDE SEQUENCE</scope>
</reference>
<gene>
    <name evidence="2" type="ORF">METZ01_LOCUS495825</name>
</gene>
<feature type="region of interest" description="Disordered" evidence="1">
    <location>
        <begin position="1"/>
        <end position="31"/>
    </location>
</feature>